<name>A0ABT5HGK2_9CAUL</name>
<reference evidence="1 2" key="1">
    <citation type="submission" date="2023-01" db="EMBL/GenBank/DDBJ databases">
        <title>Novel species of the genus Asticcacaulis isolated from rivers.</title>
        <authorList>
            <person name="Lu H."/>
        </authorList>
    </citation>
    <scope>NUCLEOTIDE SEQUENCE [LARGE SCALE GENOMIC DNA]</scope>
    <source>
        <strain evidence="1 2">LKC15W</strain>
    </source>
</reference>
<comment type="caution">
    <text evidence="1">The sequence shown here is derived from an EMBL/GenBank/DDBJ whole genome shotgun (WGS) entry which is preliminary data.</text>
</comment>
<evidence type="ECO:0000313" key="2">
    <source>
        <dbReference type="Proteomes" id="UP001218579"/>
    </source>
</evidence>
<protein>
    <submittedName>
        <fullName evidence="1">Uncharacterized protein</fullName>
    </submittedName>
</protein>
<dbReference type="Proteomes" id="UP001218579">
    <property type="component" value="Unassembled WGS sequence"/>
</dbReference>
<dbReference type="RefSeq" id="WP_272743696.1">
    <property type="nucleotide sequence ID" value="NZ_JAQQKV010000001.1"/>
</dbReference>
<organism evidence="1 2">
    <name type="scientific">Asticcacaulis machinosus</name>
    <dbReference type="NCBI Taxonomy" id="2984211"/>
    <lineage>
        <taxon>Bacteria</taxon>
        <taxon>Pseudomonadati</taxon>
        <taxon>Pseudomonadota</taxon>
        <taxon>Alphaproteobacteria</taxon>
        <taxon>Caulobacterales</taxon>
        <taxon>Caulobacteraceae</taxon>
        <taxon>Asticcacaulis</taxon>
    </lineage>
</organism>
<keyword evidence="2" id="KW-1185">Reference proteome</keyword>
<proteinExistence type="predicted"/>
<accession>A0ABT5HGK2</accession>
<evidence type="ECO:0000313" key="1">
    <source>
        <dbReference type="EMBL" id="MDC7675390.1"/>
    </source>
</evidence>
<dbReference type="EMBL" id="JAQQKV010000001">
    <property type="protein sequence ID" value="MDC7675390.1"/>
    <property type="molecule type" value="Genomic_DNA"/>
</dbReference>
<sequence>MMRDIAAIYSGYWTQGTLSALPLEELVAEHQGAIKRYNLMNGIKD</sequence>
<gene>
    <name evidence="1" type="ORF">PQU98_04565</name>
</gene>